<proteinExistence type="inferred from homology"/>
<dbReference type="PANTHER" id="PTHR30419">
    <property type="entry name" value="HTH-TYPE TRANSCRIPTIONAL REGULATOR YBHD"/>
    <property type="match status" value="1"/>
</dbReference>
<feature type="chain" id="PRO_5046780566" evidence="5">
    <location>
        <begin position="24"/>
        <end position="298"/>
    </location>
</feature>
<dbReference type="CDD" id="cd08421">
    <property type="entry name" value="PBP2_LTTR_like_1"/>
    <property type="match status" value="1"/>
</dbReference>
<comment type="caution">
    <text evidence="7">The sequence shown here is derived from an EMBL/GenBank/DDBJ whole genome shotgun (WGS) entry which is preliminary data.</text>
</comment>
<sequence length="298" mass="33043">MHYDLFSLSLFLAVASLGSIAKAAELQNIAASAVSRRISELEDLVGTPLFYRRQRGVELTPAGHELRRYARSITAEVGRMDAALSDYSHGKKGTVRIAANTSAITQFLPEDLAEFQENHPDVRIKLVELVSTDILSMVRTGHADFGIISGLTPQEDLKQITYRKDQLVVAAPKGHRILHKSEVSFRDILKEDMVSLQTGSSIQAFLTTKAEEQGMSIQTRVEVMSFDGVRRMVQAGLGVAVLPLGAVQPYLQASEIGMVPVREDWAERSLEIVYRETSSFAKLPRTLVEFLISDRLDQ</sequence>
<evidence type="ECO:0000256" key="2">
    <source>
        <dbReference type="ARBA" id="ARBA00023015"/>
    </source>
</evidence>
<organism evidence="7 8">
    <name type="scientific">Roseibium sediminicola</name>
    <dbReference type="NCBI Taxonomy" id="2933272"/>
    <lineage>
        <taxon>Bacteria</taxon>
        <taxon>Pseudomonadati</taxon>
        <taxon>Pseudomonadota</taxon>
        <taxon>Alphaproteobacteria</taxon>
        <taxon>Hyphomicrobiales</taxon>
        <taxon>Stappiaceae</taxon>
        <taxon>Roseibium</taxon>
    </lineage>
</organism>
<evidence type="ECO:0000256" key="5">
    <source>
        <dbReference type="SAM" id="SignalP"/>
    </source>
</evidence>
<dbReference type="InterPro" id="IPR005119">
    <property type="entry name" value="LysR_subst-bd"/>
</dbReference>
<evidence type="ECO:0000313" key="8">
    <source>
        <dbReference type="Proteomes" id="UP001431221"/>
    </source>
</evidence>
<dbReference type="SUPFAM" id="SSF46785">
    <property type="entry name" value="Winged helix' DNA-binding domain"/>
    <property type="match status" value="1"/>
</dbReference>
<dbReference type="PROSITE" id="PS50931">
    <property type="entry name" value="HTH_LYSR"/>
    <property type="match status" value="1"/>
</dbReference>
<dbReference type="InterPro" id="IPR036388">
    <property type="entry name" value="WH-like_DNA-bd_sf"/>
</dbReference>
<evidence type="ECO:0000256" key="4">
    <source>
        <dbReference type="ARBA" id="ARBA00023163"/>
    </source>
</evidence>
<dbReference type="SUPFAM" id="SSF53850">
    <property type="entry name" value="Periplasmic binding protein-like II"/>
    <property type="match status" value="1"/>
</dbReference>
<keyword evidence="5" id="KW-0732">Signal</keyword>
<accession>A0ABT0H3J3</accession>
<dbReference type="Pfam" id="PF00126">
    <property type="entry name" value="HTH_1"/>
    <property type="match status" value="1"/>
</dbReference>
<feature type="domain" description="HTH lysR-type" evidence="6">
    <location>
        <begin position="1"/>
        <end position="60"/>
    </location>
</feature>
<name>A0ABT0H3J3_9HYPH</name>
<protein>
    <submittedName>
        <fullName evidence="7">LysR family transcriptional regulator</fullName>
    </submittedName>
</protein>
<evidence type="ECO:0000256" key="3">
    <source>
        <dbReference type="ARBA" id="ARBA00023125"/>
    </source>
</evidence>
<keyword evidence="4" id="KW-0804">Transcription</keyword>
<dbReference type="Pfam" id="PF03466">
    <property type="entry name" value="LysR_substrate"/>
    <property type="match status" value="1"/>
</dbReference>
<keyword evidence="3" id="KW-0238">DNA-binding</keyword>
<evidence type="ECO:0000256" key="1">
    <source>
        <dbReference type="ARBA" id="ARBA00009437"/>
    </source>
</evidence>
<dbReference type="Gene3D" id="1.10.10.10">
    <property type="entry name" value="Winged helix-like DNA-binding domain superfamily/Winged helix DNA-binding domain"/>
    <property type="match status" value="1"/>
</dbReference>
<feature type="signal peptide" evidence="5">
    <location>
        <begin position="1"/>
        <end position="23"/>
    </location>
</feature>
<gene>
    <name evidence="7" type="ORF">M0H32_29155</name>
</gene>
<dbReference type="Gene3D" id="3.40.190.10">
    <property type="entry name" value="Periplasmic binding protein-like II"/>
    <property type="match status" value="2"/>
</dbReference>
<dbReference type="EMBL" id="JALNMJ010000052">
    <property type="protein sequence ID" value="MCK7616231.1"/>
    <property type="molecule type" value="Genomic_DNA"/>
</dbReference>
<keyword evidence="8" id="KW-1185">Reference proteome</keyword>
<comment type="similarity">
    <text evidence="1">Belongs to the LysR transcriptional regulatory family.</text>
</comment>
<evidence type="ECO:0000259" key="6">
    <source>
        <dbReference type="PROSITE" id="PS50931"/>
    </source>
</evidence>
<dbReference type="InterPro" id="IPR000847">
    <property type="entry name" value="LysR_HTH_N"/>
</dbReference>
<dbReference type="InterPro" id="IPR050950">
    <property type="entry name" value="HTH-type_LysR_regulators"/>
</dbReference>
<dbReference type="InterPro" id="IPR036390">
    <property type="entry name" value="WH_DNA-bd_sf"/>
</dbReference>
<dbReference type="PANTHER" id="PTHR30419:SF2">
    <property type="entry name" value="LYSR FAMILY TRANSCRIPTIONAL REGULATOR"/>
    <property type="match status" value="1"/>
</dbReference>
<evidence type="ECO:0000313" key="7">
    <source>
        <dbReference type="EMBL" id="MCK7616231.1"/>
    </source>
</evidence>
<reference evidence="7" key="1">
    <citation type="submission" date="2022-04" db="EMBL/GenBank/DDBJ databases">
        <title>Roseibium sp. CAU 1639 isolated from mud.</title>
        <authorList>
            <person name="Kim W."/>
        </authorList>
    </citation>
    <scope>NUCLEOTIDE SEQUENCE</scope>
    <source>
        <strain evidence="7">CAU 1639</strain>
    </source>
</reference>
<dbReference type="Proteomes" id="UP001431221">
    <property type="component" value="Unassembled WGS sequence"/>
</dbReference>
<keyword evidence="2" id="KW-0805">Transcription regulation</keyword>
<dbReference type="RefSeq" id="WP_248160256.1">
    <property type="nucleotide sequence ID" value="NZ_JALNMJ010000052.1"/>
</dbReference>